<evidence type="ECO:0000256" key="1">
    <source>
        <dbReference type="ARBA" id="ARBA00022603"/>
    </source>
</evidence>
<keyword evidence="6" id="KW-1185">Reference proteome</keyword>
<dbReference type="CDD" id="cd02440">
    <property type="entry name" value="AdoMet_MTases"/>
    <property type="match status" value="1"/>
</dbReference>
<reference evidence="5 6" key="1">
    <citation type="submission" date="2017-08" db="EMBL/GenBank/DDBJ databases">
        <title>Genome sequence of Streptomyces albireticuli NRRL B-1670.</title>
        <authorList>
            <person name="Graham D.E."/>
            <person name="Mahan K.M."/>
            <person name="Klingeman D.M."/>
            <person name="Hettich R.L."/>
            <person name="Parry R.J."/>
            <person name="Spain J.C."/>
        </authorList>
    </citation>
    <scope>NUCLEOTIDE SEQUENCE [LARGE SCALE GENOMIC DNA]</scope>
    <source>
        <strain evidence="5 6">NRRL B-1670</strain>
    </source>
</reference>
<keyword evidence="3" id="KW-0949">S-adenosyl-L-methionine</keyword>
<protein>
    <submittedName>
        <fullName evidence="5">SAM-dependent methyltransferase</fullName>
    </submittedName>
</protein>
<comment type="caution">
    <text evidence="5">The sequence shown here is derived from an EMBL/GenBank/DDBJ whole genome shotgun (WGS) entry which is preliminary data.</text>
</comment>
<feature type="domain" description="Polyketide synthase-like methyltransferase" evidence="4">
    <location>
        <begin position="56"/>
        <end position="284"/>
    </location>
</feature>
<keyword evidence="2 5" id="KW-0808">Transferase</keyword>
<keyword evidence="1 5" id="KW-0489">Methyltransferase</keyword>
<evidence type="ECO:0000256" key="2">
    <source>
        <dbReference type="ARBA" id="ARBA00022679"/>
    </source>
</evidence>
<dbReference type="Pfam" id="PF08241">
    <property type="entry name" value="Methyltransf_11"/>
    <property type="match status" value="1"/>
</dbReference>
<name>A0A2A2D1H0_9ACTN</name>
<dbReference type="GO" id="GO:0008757">
    <property type="term" value="F:S-adenosylmethionine-dependent methyltransferase activity"/>
    <property type="evidence" value="ECO:0007669"/>
    <property type="project" value="InterPro"/>
</dbReference>
<dbReference type="InterPro" id="IPR013216">
    <property type="entry name" value="Methyltransf_11"/>
</dbReference>
<gene>
    <name evidence="5" type="ORF">CK936_30915</name>
</gene>
<dbReference type="Gene3D" id="3.40.50.150">
    <property type="entry name" value="Vaccinia Virus protein VP39"/>
    <property type="match status" value="1"/>
</dbReference>
<dbReference type="AlphaFoldDB" id="A0A2A2D1H0"/>
<dbReference type="SUPFAM" id="SSF53335">
    <property type="entry name" value="S-adenosyl-L-methionine-dependent methyltransferases"/>
    <property type="match status" value="1"/>
</dbReference>
<accession>A0A2A2D1H0</accession>
<dbReference type="InterPro" id="IPR020803">
    <property type="entry name" value="MeTfrase_dom"/>
</dbReference>
<evidence type="ECO:0000313" key="5">
    <source>
        <dbReference type="EMBL" id="PAU45172.1"/>
    </source>
</evidence>
<proteinExistence type="predicted"/>
<organism evidence="5 6">
    <name type="scientific">Streptomyces albireticuli</name>
    <dbReference type="NCBI Taxonomy" id="1940"/>
    <lineage>
        <taxon>Bacteria</taxon>
        <taxon>Bacillati</taxon>
        <taxon>Actinomycetota</taxon>
        <taxon>Actinomycetes</taxon>
        <taxon>Kitasatosporales</taxon>
        <taxon>Streptomycetaceae</taxon>
        <taxon>Streptomyces</taxon>
    </lineage>
</organism>
<dbReference type="SMART" id="SM00828">
    <property type="entry name" value="PKS_MT"/>
    <property type="match status" value="1"/>
</dbReference>
<sequence length="325" mass="34988">MSAYQAEAARPEQVGQLYDALTGLSGAVMGENLHFGYWKEGQSTAETSFERAAQQLTDLVIDRLCSGPGAVGSVLDVGCGVGGPAVRVHHSTGARVVGITVSAEQVSRAGEKARSAALEGRVTFRQADAMVMDFPTASFDAVMAIESIVHMPDRLRVFQQIARVLRPGGRLVLTDFFSQRVSAVDEDALLQAYWQRFMAAPAPCMDAYVRTVSEAGLLVEEVRDLSRNCLRPTIHAFRPGSRSTARRWTTASALIWSPLSTPALSLRPPASDTWCCWRKGPRSSPLLPGVRGRGLCRRRAPARVCGHRGIGRPGTAGVRSRSAGA</sequence>
<evidence type="ECO:0000313" key="6">
    <source>
        <dbReference type="Proteomes" id="UP000218944"/>
    </source>
</evidence>
<dbReference type="PANTHER" id="PTHR44068">
    <property type="entry name" value="ZGC:194242"/>
    <property type="match status" value="1"/>
</dbReference>
<dbReference type="RefSeq" id="WP_095584246.1">
    <property type="nucleotide sequence ID" value="NZ_JAJQQQ010000018.1"/>
</dbReference>
<dbReference type="GO" id="GO:0032259">
    <property type="term" value="P:methylation"/>
    <property type="evidence" value="ECO:0007669"/>
    <property type="project" value="UniProtKB-KW"/>
</dbReference>
<dbReference type="EMBL" id="NSJV01000581">
    <property type="protein sequence ID" value="PAU45172.1"/>
    <property type="molecule type" value="Genomic_DNA"/>
</dbReference>
<dbReference type="InterPro" id="IPR029063">
    <property type="entry name" value="SAM-dependent_MTases_sf"/>
</dbReference>
<dbReference type="PANTHER" id="PTHR44068:SF11">
    <property type="entry name" value="GERANYL DIPHOSPHATE 2-C-METHYLTRANSFERASE"/>
    <property type="match status" value="1"/>
</dbReference>
<evidence type="ECO:0000256" key="3">
    <source>
        <dbReference type="ARBA" id="ARBA00022691"/>
    </source>
</evidence>
<evidence type="ECO:0000259" key="4">
    <source>
        <dbReference type="SMART" id="SM00828"/>
    </source>
</evidence>
<dbReference type="InterPro" id="IPR050447">
    <property type="entry name" value="Erg6_SMT_methyltransf"/>
</dbReference>
<dbReference type="Proteomes" id="UP000218944">
    <property type="component" value="Unassembled WGS sequence"/>
</dbReference>